<dbReference type="AlphaFoldDB" id="A0A8J2NK11"/>
<feature type="region of interest" description="Disordered" evidence="6">
    <location>
        <begin position="628"/>
        <end position="650"/>
    </location>
</feature>
<dbReference type="FunFam" id="3.30.200.20:FF:000051">
    <property type="entry name" value="Peripheral plasma membrane protein CASK isoform B"/>
    <property type="match status" value="1"/>
</dbReference>
<dbReference type="InterPro" id="IPR001452">
    <property type="entry name" value="SH3_domain"/>
</dbReference>
<evidence type="ECO:0000313" key="12">
    <source>
        <dbReference type="Proteomes" id="UP000708208"/>
    </source>
</evidence>
<dbReference type="FunFam" id="3.30.63.10:FF:000002">
    <property type="entry name" value="Guanylate kinase 1"/>
    <property type="match status" value="1"/>
</dbReference>
<feature type="domain" description="PDZ" evidence="10">
    <location>
        <begin position="490"/>
        <end position="571"/>
    </location>
</feature>
<evidence type="ECO:0000259" key="8">
    <source>
        <dbReference type="PROSITE" id="PS50011"/>
    </source>
</evidence>
<dbReference type="Pfam" id="PF00018">
    <property type="entry name" value="SH3_1"/>
    <property type="match status" value="1"/>
</dbReference>
<feature type="domain" description="Protein kinase" evidence="8">
    <location>
        <begin position="12"/>
        <end position="280"/>
    </location>
</feature>
<dbReference type="InterPro" id="IPR001478">
    <property type="entry name" value="PDZ"/>
</dbReference>
<accession>A0A8J2NK11</accession>
<dbReference type="PROSITE" id="PS00856">
    <property type="entry name" value="GUANYLATE_KINASE_1"/>
    <property type="match status" value="1"/>
</dbReference>
<keyword evidence="3" id="KW-0547">Nucleotide-binding</keyword>
<dbReference type="Pfam" id="PF00069">
    <property type="entry name" value="Pkinase"/>
    <property type="match status" value="1"/>
</dbReference>
<dbReference type="InterPro" id="IPR020590">
    <property type="entry name" value="Guanylate_kinase_CS"/>
</dbReference>
<dbReference type="SMART" id="SM00228">
    <property type="entry name" value="PDZ"/>
    <property type="match status" value="1"/>
</dbReference>
<dbReference type="PROSITE" id="PS50052">
    <property type="entry name" value="GUANYLATE_KINASE_2"/>
    <property type="match status" value="1"/>
</dbReference>
<dbReference type="CDD" id="cd00071">
    <property type="entry name" value="GMPK"/>
    <property type="match status" value="1"/>
</dbReference>
<feature type="compositionally biased region" description="Low complexity" evidence="6">
    <location>
        <begin position="670"/>
        <end position="679"/>
    </location>
</feature>
<dbReference type="Proteomes" id="UP000708208">
    <property type="component" value="Unassembled WGS sequence"/>
</dbReference>
<dbReference type="GO" id="GO:0004672">
    <property type="term" value="F:protein kinase activity"/>
    <property type="evidence" value="ECO:0007669"/>
    <property type="project" value="InterPro"/>
</dbReference>
<keyword evidence="2 5" id="KW-0728">SH3 domain</keyword>
<dbReference type="PANTHER" id="PTHR23122">
    <property type="entry name" value="MEMBRANE-ASSOCIATED GUANYLATE KINASE MAGUK"/>
    <property type="match status" value="1"/>
</dbReference>
<keyword evidence="12" id="KW-1185">Reference proteome</keyword>
<dbReference type="PROSITE" id="PS50002">
    <property type="entry name" value="SH3"/>
    <property type="match status" value="1"/>
</dbReference>
<comment type="caution">
    <text evidence="11">The sequence shown here is derived from an EMBL/GenBank/DDBJ whole genome shotgun (WGS) entry which is preliminary data.</text>
</comment>
<evidence type="ECO:0000259" key="7">
    <source>
        <dbReference type="PROSITE" id="PS50002"/>
    </source>
</evidence>
<sequence>MADDEVLFDDVYALCEVIGKGPYSVVRRCIHRQTGCQFAVKIVDVARFTSSPGFSTEDLKREATTCHMLKHPHIVELLETYSSDGLLYMVFEFMDGMDLCFEIASRVTAGFAYSEAVSSHYMRQVLEAIKYCHDNDIIHRDIKPHCVLLASKENSAPVKLGGFGLAIQLASEPTKQKIKTGRVGTPHFMAPEVVSREPYGKPADIWSAGVLLHLLLSGTLPFIGTKDRLYNQILEAQIDLEAPLWDNHIGPDAKDLLRKMLTRDQDKRITIHEVLSHPWLKDREKCPRNHLYEVVQNLRAFNARRKLKGAILSAVSSPHWNTVCAEPYDAGGNDQYTANAVSLILDTLEDMQLLITPRNSHLPPGILNDTKLSSILTIFDMISTGNLSCGKIPLPDAVDTCRDVLDIVLDSLETRETSDVALTQLEQLRFLLSQPHFQGVLQAHDVTVHEVYGDDAIRVTPPAMYPYLNGVAEDTETDLEQQAQVTRVRLVQFQRLSDEPMGITLQLTEDGRCVVARILHGGMIHKQATLHVGDEIREINDIPVHNQTVDQLQNMLKVIRGSVTFKIIPSYRSNPPPCEIFVRALFDYDPMEDELIPCAQAGISFKIGDILHVISKDDPHWWQARLDTPATSASSTSSTSSGASLGHTAGLIPSPELQEWRFAHAVGNTGKSPGGSSSKSGKHHSQNNGVSSLMNFDGHNGDGGRGGSNGDDSKISCSLFGKKKKNEKKDKYSAKHNAVFDSLELNTYEEVIRLQSFRRKSLVLLGAHGVGRRHIKNCLISRHPDLYAYPIPHTTRTPRPDEEDGRNYYFVSHSKMMADIAANEYLEYGTHEEAMYGTKLATIRRIQAEGLVAILDVEPQAMKILRCAEFAPFVVFIAAPALNTVADFDGSLERLVRESEILRRAYGHLFDMVIVNNDIEETISILETTMEKIHSQPQWVPVSWVY</sequence>
<name>A0A8J2NK11_9HEXA</name>
<dbReference type="GO" id="GO:0019098">
    <property type="term" value="P:reproductive behavior"/>
    <property type="evidence" value="ECO:0007669"/>
    <property type="project" value="UniProtKB-ARBA"/>
</dbReference>
<dbReference type="GO" id="GO:0005524">
    <property type="term" value="F:ATP binding"/>
    <property type="evidence" value="ECO:0007669"/>
    <property type="project" value="UniProtKB-KW"/>
</dbReference>
<evidence type="ECO:0000313" key="11">
    <source>
        <dbReference type="EMBL" id="CAG7713017.1"/>
    </source>
</evidence>
<dbReference type="Pfam" id="PF00595">
    <property type="entry name" value="PDZ"/>
    <property type="match status" value="1"/>
</dbReference>
<evidence type="ECO:0008006" key="13">
    <source>
        <dbReference type="Google" id="ProtNLM"/>
    </source>
</evidence>
<proteinExistence type="inferred from homology"/>
<dbReference type="InterPro" id="IPR008145">
    <property type="entry name" value="GK/Ca_channel_bsu"/>
</dbReference>
<dbReference type="FunFam" id="3.40.50.300:FF:000146">
    <property type="entry name" value="MAGUK p55 subfamily member 6 isoform X1"/>
    <property type="match status" value="1"/>
</dbReference>
<feature type="domain" description="Guanylate kinase-like" evidence="9">
    <location>
        <begin position="759"/>
        <end position="931"/>
    </location>
</feature>
<dbReference type="Pfam" id="PF00625">
    <property type="entry name" value="Guanylate_kin"/>
    <property type="match status" value="1"/>
</dbReference>
<dbReference type="EMBL" id="CAJVCH010032919">
    <property type="protein sequence ID" value="CAG7713017.1"/>
    <property type="molecule type" value="Genomic_DNA"/>
</dbReference>
<dbReference type="SMART" id="SM00072">
    <property type="entry name" value="GuKc"/>
    <property type="match status" value="1"/>
</dbReference>
<feature type="compositionally biased region" description="Low complexity" evidence="6">
    <location>
        <begin position="630"/>
        <end position="650"/>
    </location>
</feature>
<dbReference type="PROSITE" id="PS50011">
    <property type="entry name" value="PROTEIN_KINASE_DOM"/>
    <property type="match status" value="1"/>
</dbReference>
<dbReference type="InterPro" id="IPR000719">
    <property type="entry name" value="Prot_kinase_dom"/>
</dbReference>
<dbReference type="FunFam" id="1.10.510.10:FF:000571">
    <property type="entry name" value="Maternal embryonic leucine zipper kinase"/>
    <property type="match status" value="1"/>
</dbReference>
<evidence type="ECO:0000259" key="10">
    <source>
        <dbReference type="PROSITE" id="PS50106"/>
    </source>
</evidence>
<evidence type="ECO:0000256" key="6">
    <source>
        <dbReference type="SAM" id="MobiDB-lite"/>
    </source>
</evidence>
<reference evidence="11" key="1">
    <citation type="submission" date="2021-06" db="EMBL/GenBank/DDBJ databases">
        <authorList>
            <person name="Hodson N. C."/>
            <person name="Mongue J. A."/>
            <person name="Jaron S. K."/>
        </authorList>
    </citation>
    <scope>NUCLEOTIDE SEQUENCE</scope>
</reference>
<dbReference type="InterPro" id="IPR050716">
    <property type="entry name" value="MAGUK"/>
</dbReference>
<evidence type="ECO:0000256" key="5">
    <source>
        <dbReference type="PROSITE-ProRule" id="PRU00192"/>
    </source>
</evidence>
<dbReference type="PROSITE" id="PS50106">
    <property type="entry name" value="PDZ"/>
    <property type="match status" value="1"/>
</dbReference>
<dbReference type="OrthoDB" id="336747at2759"/>
<feature type="domain" description="SH3" evidence="7">
    <location>
        <begin position="577"/>
        <end position="662"/>
    </location>
</feature>
<evidence type="ECO:0000259" key="9">
    <source>
        <dbReference type="PROSITE" id="PS50052"/>
    </source>
</evidence>
<protein>
    <recommendedName>
        <fullName evidence="13">Peripheral plasma membrane protein CASK</fullName>
    </recommendedName>
</protein>
<gene>
    <name evidence="11" type="ORF">AFUS01_LOCUS5200</name>
</gene>
<dbReference type="InterPro" id="IPR008144">
    <property type="entry name" value="Guanylate_kin-like_dom"/>
</dbReference>
<dbReference type="FunFam" id="2.30.42.10:FF:000016">
    <property type="entry name" value="peripheral plasma membrane protein CASK isoform X2"/>
    <property type="match status" value="1"/>
</dbReference>
<organism evidence="11 12">
    <name type="scientific">Allacma fusca</name>
    <dbReference type="NCBI Taxonomy" id="39272"/>
    <lineage>
        <taxon>Eukaryota</taxon>
        <taxon>Metazoa</taxon>
        <taxon>Ecdysozoa</taxon>
        <taxon>Arthropoda</taxon>
        <taxon>Hexapoda</taxon>
        <taxon>Collembola</taxon>
        <taxon>Symphypleona</taxon>
        <taxon>Sminthuridae</taxon>
        <taxon>Allacma</taxon>
    </lineage>
</organism>
<feature type="region of interest" description="Disordered" evidence="6">
    <location>
        <begin position="666"/>
        <end position="712"/>
    </location>
</feature>
<evidence type="ECO:0000256" key="3">
    <source>
        <dbReference type="ARBA" id="ARBA00022741"/>
    </source>
</evidence>
<keyword evidence="4" id="KW-0067">ATP-binding</keyword>
<comment type="similarity">
    <text evidence="1">Belongs to the MAGUK family.</text>
</comment>
<evidence type="ECO:0000256" key="1">
    <source>
        <dbReference type="ARBA" id="ARBA00007014"/>
    </source>
</evidence>
<evidence type="ECO:0000256" key="4">
    <source>
        <dbReference type="ARBA" id="ARBA00022840"/>
    </source>
</evidence>
<dbReference type="SMART" id="SM00326">
    <property type="entry name" value="SH3"/>
    <property type="match status" value="1"/>
</dbReference>
<evidence type="ECO:0000256" key="2">
    <source>
        <dbReference type="ARBA" id="ARBA00022443"/>
    </source>
</evidence>